<dbReference type="InterPro" id="IPR058240">
    <property type="entry name" value="rSAM_sf"/>
</dbReference>
<dbReference type="Pfam" id="PF13186">
    <property type="entry name" value="SPASM"/>
    <property type="match status" value="1"/>
</dbReference>
<accession>A0A410Q8X1</accession>
<keyword evidence="1" id="KW-0949">S-adenosyl-L-methionine</keyword>
<evidence type="ECO:0000256" key="2">
    <source>
        <dbReference type="ARBA" id="ARBA00022723"/>
    </source>
</evidence>
<evidence type="ECO:0000256" key="3">
    <source>
        <dbReference type="ARBA" id="ARBA00023004"/>
    </source>
</evidence>
<evidence type="ECO:0000313" key="6">
    <source>
        <dbReference type="EMBL" id="QAT60427.1"/>
    </source>
</evidence>
<dbReference type="AlphaFoldDB" id="A0A410Q8X1"/>
<dbReference type="GO" id="GO:0046872">
    <property type="term" value="F:metal ion binding"/>
    <property type="evidence" value="ECO:0007669"/>
    <property type="project" value="UniProtKB-KW"/>
</dbReference>
<dbReference type="OrthoDB" id="9810775at2"/>
<keyword evidence="3" id="KW-0408">Iron</keyword>
<evidence type="ECO:0000256" key="4">
    <source>
        <dbReference type="ARBA" id="ARBA00023014"/>
    </source>
</evidence>
<reference evidence="7" key="1">
    <citation type="submission" date="2019-01" db="EMBL/GenBank/DDBJ databases">
        <title>Draft genomes of a novel of Sporanaerobacter strains.</title>
        <authorList>
            <person name="Ma S."/>
        </authorList>
    </citation>
    <scope>NUCLEOTIDE SEQUENCE [LARGE SCALE GENOMIC DNA]</scope>
    <source>
        <strain evidence="7">NJN-17</strain>
    </source>
</reference>
<evidence type="ECO:0000256" key="1">
    <source>
        <dbReference type="ARBA" id="ARBA00022691"/>
    </source>
</evidence>
<dbReference type="InterPro" id="IPR050377">
    <property type="entry name" value="Radical_SAM_PqqE_MftC-like"/>
</dbReference>
<proteinExistence type="predicted"/>
<dbReference type="InterPro" id="IPR007197">
    <property type="entry name" value="rSAM"/>
</dbReference>
<dbReference type="PANTHER" id="PTHR11228">
    <property type="entry name" value="RADICAL SAM DOMAIN PROTEIN"/>
    <property type="match status" value="1"/>
</dbReference>
<dbReference type="Pfam" id="PF04055">
    <property type="entry name" value="Radical_SAM"/>
    <property type="match status" value="1"/>
</dbReference>
<dbReference type="SUPFAM" id="SSF102114">
    <property type="entry name" value="Radical SAM enzymes"/>
    <property type="match status" value="1"/>
</dbReference>
<dbReference type="Proteomes" id="UP000287969">
    <property type="component" value="Chromosome"/>
</dbReference>
<protein>
    <submittedName>
        <fullName evidence="6">Radical SAM protein</fullName>
    </submittedName>
</protein>
<keyword evidence="7" id="KW-1185">Reference proteome</keyword>
<dbReference type="KEGG" id="spoa:EQM13_01980"/>
<dbReference type="RefSeq" id="WP_071139845.1">
    <property type="nucleotide sequence ID" value="NZ_CP035282.1"/>
</dbReference>
<gene>
    <name evidence="6" type="ORF">EQM13_01980</name>
</gene>
<dbReference type="PANTHER" id="PTHR11228:SF7">
    <property type="entry name" value="PQQA PEPTIDE CYCLASE"/>
    <property type="match status" value="1"/>
</dbReference>
<keyword evidence="2" id="KW-0479">Metal-binding</keyword>
<dbReference type="Gene3D" id="3.20.20.70">
    <property type="entry name" value="Aldolase class I"/>
    <property type="match status" value="1"/>
</dbReference>
<organism evidence="6 7">
    <name type="scientific">Acidilutibacter cellobiosedens</name>
    <dbReference type="NCBI Taxonomy" id="2507161"/>
    <lineage>
        <taxon>Bacteria</taxon>
        <taxon>Bacillati</taxon>
        <taxon>Bacillota</taxon>
        <taxon>Tissierellia</taxon>
        <taxon>Tissierellales</taxon>
        <taxon>Acidilutibacteraceae</taxon>
        <taxon>Acidilutibacter</taxon>
    </lineage>
</organism>
<name>A0A410Q8X1_9FIRM</name>
<evidence type="ECO:0000313" key="7">
    <source>
        <dbReference type="Proteomes" id="UP000287969"/>
    </source>
</evidence>
<dbReference type="GO" id="GO:0003824">
    <property type="term" value="F:catalytic activity"/>
    <property type="evidence" value="ECO:0007669"/>
    <property type="project" value="InterPro"/>
</dbReference>
<sequence>MGYRFSNSSRYIINENKVVLGNRYTGLWIRISKEVYDILELGINNDFSLNELKCCLYDEEDRNYIDSLYKKLCYMEIIEDRNPKKRLENKMASFEITHRCNLKCIHCCIDADSIVSDKKDLSTKKVQEVLNKLIEWGPARIMLSGGEPLVRKDFTKLLIYLRKSYKGKIVVSTNGTLINESNSEILSKCADQIDISLDGIDEKTCKVVRGTGIFDKVINSVKLLQNKGFKNITLSMVIGDKNQYLEGKFNELNKMLNTIPLIRVFSAVGRGLNNRSSFLNGGEDETYVPSNFLDDNYDKPFGMCNCGAGERELFITYNGDIYPCPEFMKSEYLLGNIFNINKISELSIFTNNNIKNYNLLYMLNYENYKECINCKVNLFCWTCPGQLEELKNNKLAIEDKCKKIKPVLYKRIWER</sequence>
<feature type="domain" description="Radical SAM core" evidence="5">
    <location>
        <begin position="86"/>
        <end position="298"/>
    </location>
</feature>
<dbReference type="SFLD" id="SFLDG01386">
    <property type="entry name" value="main_SPASM_domain-containing"/>
    <property type="match status" value="1"/>
</dbReference>
<keyword evidence="4" id="KW-0411">Iron-sulfur</keyword>
<dbReference type="EMBL" id="CP035282">
    <property type="protein sequence ID" value="QAT60427.1"/>
    <property type="molecule type" value="Genomic_DNA"/>
</dbReference>
<dbReference type="NCBIfam" id="TIGR04085">
    <property type="entry name" value="rSAM_more_4Fe4S"/>
    <property type="match status" value="1"/>
</dbReference>
<dbReference type="InterPro" id="IPR013785">
    <property type="entry name" value="Aldolase_TIM"/>
</dbReference>
<dbReference type="SFLD" id="SFLDS00029">
    <property type="entry name" value="Radical_SAM"/>
    <property type="match status" value="1"/>
</dbReference>
<dbReference type="InterPro" id="IPR023885">
    <property type="entry name" value="4Fe4S-binding_SPASM_dom"/>
</dbReference>
<dbReference type="GO" id="GO:0051536">
    <property type="term" value="F:iron-sulfur cluster binding"/>
    <property type="evidence" value="ECO:0007669"/>
    <property type="project" value="UniProtKB-KW"/>
</dbReference>
<dbReference type="PROSITE" id="PS51918">
    <property type="entry name" value="RADICAL_SAM"/>
    <property type="match status" value="1"/>
</dbReference>
<evidence type="ECO:0000259" key="5">
    <source>
        <dbReference type="PROSITE" id="PS51918"/>
    </source>
</evidence>
<dbReference type="CDD" id="cd01335">
    <property type="entry name" value="Radical_SAM"/>
    <property type="match status" value="1"/>
</dbReference>
<dbReference type="SFLD" id="SFLDG01067">
    <property type="entry name" value="SPASM/twitch_domain_containing"/>
    <property type="match status" value="1"/>
</dbReference>